<proteinExistence type="predicted"/>
<dbReference type="PANTHER" id="PTHR43694:SF1">
    <property type="entry name" value="RIBONUCLEASE J"/>
    <property type="match status" value="1"/>
</dbReference>
<sequence length="939" mass="105180">MGGILFINRTFFTPKLEKFWSFDGSSVLTCLLNMYALSTYRIHERQPTTRKMPLDKAKRYLRMFCPQNKPFLYTLCRKVGRIVKESPFKCQGRWFVKLVYSRFTRNAESNAEVKGLDVDSLFISQASNTWPSRLNDRWLPLPDRELLLPSLSPANSSRSLPFPRNAAFSQSPAQRASHFPGHFQLSEPLSQRSHAQFQGQAQAFSHFITTGVNTNVGVSSPATSAPNTASGGARKCSTDRLLELRGSSGHGQLLELEARVDAALCRKKIDMLESLKSPPRFRKPSEFMYSTLSRIRHQLILTALLRSQLHGLLRFLGGSWGGPGRLASEMEQKLGSRSPALHEGFETKRKGIRSYCHHQTEMNYMPEKFKLSPLLARGSRSSFTCDPPLRKVFGEEKLKFSLVSQKITNPHLTASQPIHLSTGLSLSGSSPSGNTCYDGLNVRDLSTAPVEKDRGKNSCEQMVTIRRPCNHMHAGIGNCPSTLPTRDVGVRAQVSADQKVPVKDPVKWRVLEEASTILFNEGWNNSMKGLMAHLTCSFPIGGLGEIGMNCMLVGNYDRYILIDAGIMFPGHTQWWRSRRPTLSSFPTESSSKLLCMELKVPMGNDKLLKNSFLNGNSCSGFSYTIFASVAIMELIKKRLKEFGIFVPSRLKVFKTRRKFTAGPFEVEPITVTHSIPDCSGIVLRCSDGTILHTGDWKHYEYSILQIDDSPLREDSLLRRISAAKGRVITTQFASNIHRLGSVKAAADLTGRKLVFVGMSLRTYLDAAWKDGKAPIDPSTLVKVEGRLCPKRFADCDNRFSSRTTCCLNLASYGSSHSLKLKQRRSSFIFSQAAILCLLSLPHDQPCVIPGNDTPVMQMLNRISDIGSTIVMGKNEQLHTSGHAHRDELEEVLRIVKPQTFSFQSMDSSYSLKSMNYWGNQLEFGIQLLSRMERCLEFPI</sequence>
<evidence type="ECO:0000313" key="2">
    <source>
        <dbReference type="EMBL" id="MCD9639747.1"/>
    </source>
</evidence>
<dbReference type="Gene3D" id="3.40.50.10710">
    <property type="entry name" value="Metallo-hydrolase/oxidoreductase"/>
    <property type="match status" value="1"/>
</dbReference>
<evidence type="ECO:0000313" key="3">
    <source>
        <dbReference type="Proteomes" id="UP000823775"/>
    </source>
</evidence>
<dbReference type="Gene3D" id="3.90.470.10">
    <property type="entry name" value="Ribosomal protein L22/L17"/>
    <property type="match status" value="1"/>
</dbReference>
<dbReference type="InterPro" id="IPR036394">
    <property type="entry name" value="Ribosomal_uL22_sf"/>
</dbReference>
<dbReference type="EMBL" id="JACEIK010002983">
    <property type="protein sequence ID" value="MCD9639747.1"/>
    <property type="molecule type" value="Genomic_DNA"/>
</dbReference>
<name>A0ABS8UZH9_DATST</name>
<dbReference type="InterPro" id="IPR042173">
    <property type="entry name" value="RNase_J_2"/>
</dbReference>
<dbReference type="SUPFAM" id="SSF54843">
    <property type="entry name" value="Ribosomal protein L22"/>
    <property type="match status" value="1"/>
</dbReference>
<keyword evidence="3" id="KW-1185">Reference proteome</keyword>
<gene>
    <name evidence="2" type="ORF">HAX54_024468</name>
</gene>
<dbReference type="InterPro" id="IPR036866">
    <property type="entry name" value="RibonucZ/Hydroxyglut_hydro"/>
</dbReference>
<comment type="caution">
    <text evidence="2">The sequence shown here is derived from an EMBL/GenBank/DDBJ whole genome shotgun (WGS) entry which is preliminary data.</text>
</comment>
<feature type="domain" description="Ribonuclease J beta-CASP" evidence="1">
    <location>
        <begin position="724"/>
        <end position="783"/>
    </location>
</feature>
<dbReference type="Proteomes" id="UP000823775">
    <property type="component" value="Unassembled WGS sequence"/>
</dbReference>
<accession>A0ABS8UZH9</accession>
<dbReference type="SUPFAM" id="SSF56281">
    <property type="entry name" value="Metallo-hydrolase/oxidoreductase"/>
    <property type="match status" value="1"/>
</dbReference>
<reference evidence="2 3" key="1">
    <citation type="journal article" date="2021" name="BMC Genomics">
        <title>Datura genome reveals duplications of psychoactive alkaloid biosynthetic genes and high mutation rate following tissue culture.</title>
        <authorList>
            <person name="Rajewski A."/>
            <person name="Carter-House D."/>
            <person name="Stajich J."/>
            <person name="Litt A."/>
        </authorList>
    </citation>
    <scope>NUCLEOTIDE SEQUENCE [LARGE SCALE GENOMIC DNA]</scope>
    <source>
        <strain evidence="2">AR-01</strain>
    </source>
</reference>
<protein>
    <recommendedName>
        <fullName evidence="1">Ribonuclease J beta-CASP domain-containing protein</fullName>
    </recommendedName>
</protein>
<evidence type="ECO:0000259" key="1">
    <source>
        <dbReference type="Pfam" id="PF22505"/>
    </source>
</evidence>
<organism evidence="2 3">
    <name type="scientific">Datura stramonium</name>
    <name type="common">Jimsonweed</name>
    <name type="synonym">Common thornapple</name>
    <dbReference type="NCBI Taxonomy" id="4076"/>
    <lineage>
        <taxon>Eukaryota</taxon>
        <taxon>Viridiplantae</taxon>
        <taxon>Streptophyta</taxon>
        <taxon>Embryophyta</taxon>
        <taxon>Tracheophyta</taxon>
        <taxon>Spermatophyta</taxon>
        <taxon>Magnoliopsida</taxon>
        <taxon>eudicotyledons</taxon>
        <taxon>Gunneridae</taxon>
        <taxon>Pentapetalae</taxon>
        <taxon>asterids</taxon>
        <taxon>lamiids</taxon>
        <taxon>Solanales</taxon>
        <taxon>Solanaceae</taxon>
        <taxon>Solanoideae</taxon>
        <taxon>Datureae</taxon>
        <taxon>Datura</taxon>
    </lineage>
</organism>
<dbReference type="Pfam" id="PF22505">
    <property type="entry name" value="RNase_J_b_CASP"/>
    <property type="match status" value="1"/>
</dbReference>
<dbReference type="PANTHER" id="PTHR43694">
    <property type="entry name" value="RIBONUCLEASE J"/>
    <property type="match status" value="1"/>
</dbReference>
<dbReference type="InterPro" id="IPR055132">
    <property type="entry name" value="RNase_J_b_CASP"/>
</dbReference>
<dbReference type="Gene3D" id="3.60.15.10">
    <property type="entry name" value="Ribonuclease Z/Hydroxyacylglutathione hydrolase-like"/>
    <property type="match status" value="2"/>
</dbReference>